<name>D2VY72_NAEGR</name>
<feature type="compositionally biased region" description="Basic and acidic residues" evidence="1">
    <location>
        <begin position="56"/>
        <end position="66"/>
    </location>
</feature>
<evidence type="ECO:0000313" key="4">
    <source>
        <dbReference type="Proteomes" id="UP000006671"/>
    </source>
</evidence>
<dbReference type="EMBL" id="GG738909">
    <property type="protein sequence ID" value="EFC38315.1"/>
    <property type="molecule type" value="Genomic_DNA"/>
</dbReference>
<keyword evidence="4" id="KW-1185">Reference proteome</keyword>
<proteinExistence type="predicted"/>
<feature type="compositionally biased region" description="Low complexity" evidence="1">
    <location>
        <begin position="23"/>
        <end position="35"/>
    </location>
</feature>
<evidence type="ECO:0000259" key="2">
    <source>
        <dbReference type="PROSITE" id="PS50168"/>
    </source>
</evidence>
<dbReference type="VEuPathDB" id="AmoebaDB:NAEGRDRAFT_73995"/>
<reference evidence="3 4" key="1">
    <citation type="journal article" date="2010" name="Cell">
        <title>The genome of Naegleria gruberi illuminates early eukaryotic versatility.</title>
        <authorList>
            <person name="Fritz-Laylin L.K."/>
            <person name="Prochnik S.E."/>
            <person name="Ginger M.L."/>
            <person name="Dacks J.B."/>
            <person name="Carpenter M.L."/>
            <person name="Field M.C."/>
            <person name="Kuo A."/>
            <person name="Paredez A."/>
            <person name="Chapman J."/>
            <person name="Pham J."/>
            <person name="Shu S."/>
            <person name="Neupane R."/>
            <person name="Cipriano M."/>
            <person name="Mancuso J."/>
            <person name="Tu H."/>
            <person name="Salamov A."/>
            <person name="Lindquist E."/>
            <person name="Shapiro H."/>
            <person name="Lucas S."/>
            <person name="Grigoriev I.V."/>
            <person name="Cande W.Z."/>
            <person name="Fulton C."/>
            <person name="Rokhsar D.S."/>
            <person name="Dawson S.C."/>
        </authorList>
    </citation>
    <scope>NUCLEOTIDE SEQUENCE [LARGE SCALE GENOMIC DNA]</scope>
    <source>
        <strain evidence="3 4">NEG-M</strain>
    </source>
</reference>
<protein>
    <recommendedName>
        <fullName evidence="2">DED domain-containing protein</fullName>
    </recommendedName>
</protein>
<dbReference type="AlphaFoldDB" id="D2VY72"/>
<evidence type="ECO:0000256" key="1">
    <source>
        <dbReference type="SAM" id="MobiDB-lite"/>
    </source>
</evidence>
<organism evidence="4">
    <name type="scientific">Naegleria gruberi</name>
    <name type="common">Amoeba</name>
    <dbReference type="NCBI Taxonomy" id="5762"/>
    <lineage>
        <taxon>Eukaryota</taxon>
        <taxon>Discoba</taxon>
        <taxon>Heterolobosea</taxon>
        <taxon>Tetramitia</taxon>
        <taxon>Eutetramitia</taxon>
        <taxon>Vahlkampfiidae</taxon>
        <taxon>Naegleria</taxon>
    </lineage>
</organism>
<dbReference type="SUPFAM" id="SSF48403">
    <property type="entry name" value="Ankyrin repeat"/>
    <property type="match status" value="1"/>
</dbReference>
<feature type="compositionally biased region" description="Acidic residues" evidence="1">
    <location>
        <begin position="71"/>
        <end position="85"/>
    </location>
</feature>
<feature type="region of interest" description="Disordered" evidence="1">
    <location>
        <begin position="1240"/>
        <end position="1279"/>
    </location>
</feature>
<feature type="region of interest" description="Disordered" evidence="1">
    <location>
        <begin position="1"/>
        <end position="85"/>
    </location>
</feature>
<dbReference type="PROSITE" id="PS50168">
    <property type="entry name" value="DED"/>
    <property type="match status" value="1"/>
</dbReference>
<gene>
    <name evidence="3" type="ORF">NAEGRDRAFT_73995</name>
</gene>
<dbReference type="GeneID" id="8863524"/>
<dbReference type="InParanoid" id="D2VY72"/>
<accession>D2VY72</accession>
<dbReference type="Proteomes" id="UP000006671">
    <property type="component" value="Unassembled WGS sequence"/>
</dbReference>
<dbReference type="RefSeq" id="XP_002671059.1">
    <property type="nucleotide sequence ID" value="XM_002671013.1"/>
</dbReference>
<dbReference type="KEGG" id="ngr:NAEGRDRAFT_73995"/>
<feature type="domain" description="DED" evidence="2">
    <location>
        <begin position="665"/>
        <end position="755"/>
    </location>
</feature>
<dbReference type="InterPro" id="IPR036770">
    <property type="entry name" value="Ankyrin_rpt-contain_sf"/>
</dbReference>
<dbReference type="InterPro" id="IPR001875">
    <property type="entry name" value="DED_dom"/>
</dbReference>
<sequence length="1279" mass="148079">MPPRTGKKRATKYVDYSSDESVDSVLSDVDDSVTSSEEKVNESPQPLRAPKKKLKKSTEERIKEVVGDDSQNVEEEGNDDNMVDEDGEQSVSVIGIFNTKRLLDARSKKVKRMDWEQGFFYLPKFDCYLPRHILHMILEYVPPFPYFLNIRCISQQWLDDFDTVICQNVKELDLIQRNDIDYELVKYNFPWYDSYCDIRTNNDCIRLLALLFPNVEKLIVPGFGTRVNVPNNMLTLFHKLQTMEIFYVGPLTVDTRRNYPLEMNITYRQDITNIQSITNKKYLTQFSSIVKAMNIDNSTLITVTNCLIPENVINLFKYLVKEQHFSLKRLNILLLPGPLYSKALIDFILEENVKHVERGYGTPLLASYSQILYIENDEIIDYMYEKQFFKNLLSPMDIDWNIISQVLSRTSSPKMFKILFEQSNFPLVCDEEINPLLLFIKRSKSTHQPEIIEFLCTLNPSIITLGDVKGIVNGDEMNLNILHSYLTGASNNEYTIDENIISSLIKAGCDVKFVCPTTGNNLIHIHPCSPSLIDAVPVEYFQMKNNKGYNPLERLIKRIEIERNIENNELLTTIDAFGKAYSKYGLSINELKFEKNQNLLHKLINLCSKARGIVSKLIQLGVDANAIDEDENLPLFYFLGHFNSDTDVTALIDSISEETLTKRYNNKSFLTNVIERLDSDEPNSHFYFGCDEKISTLDLLENLLVRGCNLNETLSELSDTYYEKGNLDRNRALLLMQLFNSIINPNLENLRTIFKYFDNFEDTLTKICIVKGTPISPLLYLLSLCSHHRHNSHSDIHEIFYSDNPLIPAKLLENIIDIPNKKTDALYYSVISSKSSEALDFSYLKGILGIKLDHSLTAFRYQPPNFTDIATIIASFRHEDEFYGNLNIVQLAVIMETTEILKQIHQIFSDESSLSILDNLYSEPFKDGTSILDELAKRGLFDAGNMYITTKQEWSIKHFRLAFESNHFNICYFIISDNSYTHDFTKEEILQILIGVIVERKHRFGNKDGQIEMAETIASLFSDLTLEERFKMFSTRFKIAINNEEKIKDTPNCCHNNGWLNILEETVFQAKLAWSKQNTPRKQNHKHHHFSLLDICYWKGLMYLLFYIVLEDTTGRKKKNILINSDLSKDILIPWITTKCDDTGKTLIHFACQKPNYYPDKDVIVKDLINYLSTVNRQDALNAQDNELKTAAFYALESRSCDFIFEVIDLSLKNNKGETVQDLMSDDNKIQYAKFFEKKETSKKETTTRRRKKQESFDDTSSDEEEKPRKTRSSTRNKK</sequence>
<dbReference type="OMA" id="PLEMNIT"/>
<feature type="compositionally biased region" description="Basic residues" evidence="1">
    <location>
        <begin position="1"/>
        <end position="11"/>
    </location>
</feature>
<dbReference type="Gene3D" id="1.25.40.20">
    <property type="entry name" value="Ankyrin repeat-containing domain"/>
    <property type="match status" value="1"/>
</dbReference>
<feature type="compositionally biased region" description="Basic residues" evidence="1">
    <location>
        <begin position="1269"/>
        <end position="1279"/>
    </location>
</feature>
<dbReference type="OrthoDB" id="20872at2759"/>
<evidence type="ECO:0000313" key="3">
    <source>
        <dbReference type="EMBL" id="EFC38315.1"/>
    </source>
</evidence>